<evidence type="ECO:0000313" key="3">
    <source>
        <dbReference type="Proteomes" id="UP000035947"/>
    </source>
</evidence>
<evidence type="ECO:0000256" key="1">
    <source>
        <dbReference type="SAM" id="MobiDB-lite"/>
    </source>
</evidence>
<keyword evidence="3" id="KW-1185">Reference proteome</keyword>
<feature type="compositionally biased region" description="Low complexity" evidence="1">
    <location>
        <begin position="19"/>
        <end position="36"/>
    </location>
</feature>
<feature type="region of interest" description="Disordered" evidence="1">
    <location>
        <begin position="19"/>
        <end position="54"/>
    </location>
</feature>
<gene>
    <name evidence="2" type="ORF">SQ03_03240</name>
</gene>
<evidence type="ECO:0000313" key="2">
    <source>
        <dbReference type="EMBL" id="KMO21383.1"/>
    </source>
</evidence>
<reference evidence="2 3" key="1">
    <citation type="submission" date="2015-01" db="EMBL/GenBank/DDBJ databases">
        <title>Genome sequencing of Methylobacterium platani JCM14648 type strain.</title>
        <authorList>
            <person name="Chaudhry V."/>
            <person name="Patil P.B."/>
        </authorList>
    </citation>
    <scope>NUCLEOTIDE SEQUENCE [LARGE SCALE GENOMIC DNA]</scope>
    <source>
        <strain evidence="2 3">JCM 14648</strain>
    </source>
</reference>
<dbReference type="EMBL" id="JXOD01000023">
    <property type="protein sequence ID" value="KMO21383.1"/>
    <property type="molecule type" value="Genomic_DNA"/>
</dbReference>
<name>A0ABR5H997_9HYPH</name>
<organism evidence="2 3">
    <name type="scientific">Methylobacterium platani JCM 14648</name>
    <dbReference type="NCBI Taxonomy" id="1295136"/>
    <lineage>
        <taxon>Bacteria</taxon>
        <taxon>Pseudomonadati</taxon>
        <taxon>Pseudomonadota</taxon>
        <taxon>Alphaproteobacteria</taxon>
        <taxon>Hyphomicrobiales</taxon>
        <taxon>Methylobacteriaceae</taxon>
        <taxon>Methylobacterium</taxon>
    </lineage>
</organism>
<proteinExistence type="predicted"/>
<comment type="caution">
    <text evidence="2">The sequence shown here is derived from an EMBL/GenBank/DDBJ whole genome shotgun (WGS) entry which is preliminary data.</text>
</comment>
<sequence length="105" mass="11413">MSKRPNVAHLLAQQVAEDVAQAAAAPEPAEPEAAAEPVKRKPGRPRSQREVANKQTVYLDQARYDALLAISADHGRSIHSIILEGIDNMIGRPRRRWGEGEGPAS</sequence>
<accession>A0ABR5H997</accession>
<protein>
    <submittedName>
        <fullName evidence="2">Uncharacterized protein</fullName>
    </submittedName>
</protein>
<dbReference type="Proteomes" id="UP000035947">
    <property type="component" value="Unassembled WGS sequence"/>
</dbReference>
<dbReference type="RefSeq" id="WP_048432254.1">
    <property type="nucleotide sequence ID" value="NZ_JXOD01000023.1"/>
</dbReference>